<proteinExistence type="predicted"/>
<comment type="caution">
    <text evidence="3">The sequence shown here is derived from an EMBL/GenBank/DDBJ whole genome shotgun (WGS) entry which is preliminary data.</text>
</comment>
<name>X1SQQ3_9ZZZZ</name>
<dbReference type="GO" id="GO:0016787">
    <property type="term" value="F:hydrolase activity"/>
    <property type="evidence" value="ECO:0007669"/>
    <property type="project" value="UniProtKB-KW"/>
</dbReference>
<evidence type="ECO:0000313" key="3">
    <source>
        <dbReference type="EMBL" id="GAI70144.1"/>
    </source>
</evidence>
<dbReference type="PANTHER" id="PTHR43798:SF31">
    <property type="entry name" value="AB HYDROLASE SUPERFAMILY PROTEIN YCLE"/>
    <property type="match status" value="1"/>
</dbReference>
<feature type="domain" description="AB hydrolase-1" evidence="2">
    <location>
        <begin position="25"/>
        <end position="256"/>
    </location>
</feature>
<dbReference type="PANTHER" id="PTHR43798">
    <property type="entry name" value="MONOACYLGLYCEROL LIPASE"/>
    <property type="match status" value="1"/>
</dbReference>
<protein>
    <recommendedName>
        <fullName evidence="2">AB hydrolase-1 domain-containing protein</fullName>
    </recommendedName>
</protein>
<dbReference type="Gene3D" id="3.40.50.1820">
    <property type="entry name" value="alpha/beta hydrolase"/>
    <property type="match status" value="1"/>
</dbReference>
<sequence length="272" mass="31837">MVIKIPFFKHNDVELFYIKEGEGEPLVLLSGLGSKMSWMFQIPYFKEKMMVIAPHNRGTGKSSRPNYPYKMDMFVEDLKQLLDHLELKLFHLCGLSMGGMIALNFILKYPQMVKTLILCATFAKNHFGASNSIIEAQKLMVNYDLEHKFKVRAMALYSRPFRKRLKRDRKLYETLKNEFMEDPTTLQDWINQGAAVSEHDTEDLLYIIKQPTLILTGDDDHIMPTLRFSQILNEKIPNSRFEVINGVGHRFNYEKPEDVNNLLWTFIKEHVK</sequence>
<dbReference type="InterPro" id="IPR050266">
    <property type="entry name" value="AB_hydrolase_sf"/>
</dbReference>
<dbReference type="InterPro" id="IPR029058">
    <property type="entry name" value="AB_hydrolase_fold"/>
</dbReference>
<organism evidence="3">
    <name type="scientific">marine sediment metagenome</name>
    <dbReference type="NCBI Taxonomy" id="412755"/>
    <lineage>
        <taxon>unclassified sequences</taxon>
        <taxon>metagenomes</taxon>
        <taxon>ecological metagenomes</taxon>
    </lineage>
</organism>
<evidence type="ECO:0000259" key="2">
    <source>
        <dbReference type="Pfam" id="PF00561"/>
    </source>
</evidence>
<dbReference type="SUPFAM" id="SSF53474">
    <property type="entry name" value="alpha/beta-Hydrolases"/>
    <property type="match status" value="1"/>
</dbReference>
<evidence type="ECO:0000256" key="1">
    <source>
        <dbReference type="ARBA" id="ARBA00022801"/>
    </source>
</evidence>
<accession>X1SQQ3</accession>
<dbReference type="PRINTS" id="PR00111">
    <property type="entry name" value="ABHYDROLASE"/>
</dbReference>
<dbReference type="GO" id="GO:0016020">
    <property type="term" value="C:membrane"/>
    <property type="evidence" value="ECO:0007669"/>
    <property type="project" value="TreeGrafter"/>
</dbReference>
<reference evidence="3" key="1">
    <citation type="journal article" date="2014" name="Front. Microbiol.">
        <title>High frequency of phylogenetically diverse reductive dehalogenase-homologous genes in deep subseafloor sedimentary metagenomes.</title>
        <authorList>
            <person name="Kawai M."/>
            <person name="Futagami T."/>
            <person name="Toyoda A."/>
            <person name="Takaki Y."/>
            <person name="Nishi S."/>
            <person name="Hori S."/>
            <person name="Arai W."/>
            <person name="Tsubouchi T."/>
            <person name="Morono Y."/>
            <person name="Uchiyama I."/>
            <person name="Ito T."/>
            <person name="Fujiyama A."/>
            <person name="Inagaki F."/>
            <person name="Takami H."/>
        </authorList>
    </citation>
    <scope>NUCLEOTIDE SEQUENCE</scope>
    <source>
        <strain evidence="3">Expedition CK06-06</strain>
    </source>
</reference>
<gene>
    <name evidence="3" type="ORF">S12H4_03095</name>
</gene>
<dbReference type="AlphaFoldDB" id="X1SQQ3"/>
<dbReference type="EMBL" id="BARW01000837">
    <property type="protein sequence ID" value="GAI70144.1"/>
    <property type="molecule type" value="Genomic_DNA"/>
</dbReference>
<dbReference type="InterPro" id="IPR000073">
    <property type="entry name" value="AB_hydrolase_1"/>
</dbReference>
<dbReference type="Pfam" id="PF00561">
    <property type="entry name" value="Abhydrolase_1"/>
    <property type="match status" value="1"/>
</dbReference>
<keyword evidence="1" id="KW-0378">Hydrolase</keyword>